<dbReference type="EMBL" id="CP090166">
    <property type="protein sequence ID" value="UJO16642.1"/>
    <property type="molecule type" value="Genomic_DNA"/>
</dbReference>
<dbReference type="InterPro" id="IPR050416">
    <property type="entry name" value="FAD-linked_Oxidoreductase"/>
</dbReference>
<dbReference type="SUPFAM" id="SSF56176">
    <property type="entry name" value="FAD-binding/transporter-associated domain-like"/>
    <property type="match status" value="1"/>
</dbReference>
<keyword evidence="8" id="KW-1185">Reference proteome</keyword>
<evidence type="ECO:0000256" key="5">
    <source>
        <dbReference type="SAM" id="SignalP"/>
    </source>
</evidence>
<dbReference type="GeneID" id="71984171"/>
<dbReference type="Proteomes" id="UP000756132">
    <property type="component" value="Chromosome 4"/>
</dbReference>
<dbReference type="AlphaFoldDB" id="A0A9Q8LFR5"/>
<sequence length="506" mass="55653">MCLLIIICMLFSAVSTSHATDYNNHCCERLAEHFSQQLSYPSNDTYQQFLDGYWTERESELEPNCIFTAEKSQDVARAVGILGKTSQCKFAVRGVGHTGWPGAANIESGITFDLSRLDDTTTVGNTSVEVGAGARWNAVYEHLDALGLHIAGGRFASVGVAGLTLGGGISFFSARYGWVCDSTVSSANKPDLFRALKGGSNNFGIVTAFRFKAFQGGDLLVGSAVYDTTQSDDLATAFVDLASTPIDQYDPYASFAQIHSWEKQSDVATKVIVNTFTYTKLPAVNSTPPFLSELQNAAPQLASSLNILSLQKSFSDVNNLDNPTSPRRVLINMNFHADAAFMIVLIELLDKTITHFLDRIPRSACSVAFQPLHPIMTSKSKNTGGNVIKRSDRALATPEYELASPESGYIINVNPTVQWAGAENDAFVKELWEETFAEAQRMAVRYGVATDWVYLNYAERWQDPIQGYGKANVEFMRKVSMKYEPKGVFQRQLSGGFRLWQREGGA</sequence>
<dbReference type="InterPro" id="IPR016169">
    <property type="entry name" value="FAD-bd_PCMH_sub2"/>
</dbReference>
<evidence type="ECO:0000313" key="7">
    <source>
        <dbReference type="EMBL" id="UJO16642.1"/>
    </source>
</evidence>
<feature type="chain" id="PRO_5040401965" evidence="5">
    <location>
        <begin position="20"/>
        <end position="506"/>
    </location>
</feature>
<dbReference type="InterPro" id="IPR016166">
    <property type="entry name" value="FAD-bd_PCMH"/>
</dbReference>
<dbReference type="PANTHER" id="PTHR42973">
    <property type="entry name" value="BINDING OXIDOREDUCTASE, PUTATIVE (AFU_ORTHOLOGUE AFUA_1G17690)-RELATED"/>
    <property type="match status" value="1"/>
</dbReference>
<evidence type="ECO:0000256" key="1">
    <source>
        <dbReference type="ARBA" id="ARBA00005466"/>
    </source>
</evidence>
<feature type="signal peptide" evidence="5">
    <location>
        <begin position="1"/>
        <end position="19"/>
    </location>
</feature>
<dbReference type="PANTHER" id="PTHR42973:SF53">
    <property type="entry name" value="FAD-BINDING PCMH-TYPE DOMAIN-CONTAINING PROTEIN-RELATED"/>
    <property type="match status" value="1"/>
</dbReference>
<keyword evidence="4" id="KW-0560">Oxidoreductase</keyword>
<keyword evidence="7" id="KW-0503">Monooxygenase</keyword>
<dbReference type="InterPro" id="IPR006094">
    <property type="entry name" value="Oxid_FAD_bind_N"/>
</dbReference>
<evidence type="ECO:0000259" key="6">
    <source>
        <dbReference type="PROSITE" id="PS51387"/>
    </source>
</evidence>
<dbReference type="InterPro" id="IPR036318">
    <property type="entry name" value="FAD-bd_PCMH-like_sf"/>
</dbReference>
<reference evidence="7" key="1">
    <citation type="submission" date="2021-12" db="EMBL/GenBank/DDBJ databases">
        <authorList>
            <person name="Zaccaron A."/>
            <person name="Stergiopoulos I."/>
        </authorList>
    </citation>
    <scope>NUCLEOTIDE SEQUENCE</scope>
    <source>
        <strain evidence="7">Race5_Kim</strain>
    </source>
</reference>
<dbReference type="GO" id="GO:0004497">
    <property type="term" value="F:monooxygenase activity"/>
    <property type="evidence" value="ECO:0007669"/>
    <property type="project" value="UniProtKB-KW"/>
</dbReference>
<evidence type="ECO:0000256" key="2">
    <source>
        <dbReference type="ARBA" id="ARBA00022630"/>
    </source>
</evidence>
<dbReference type="KEGG" id="ffu:CLAFUR5_04293"/>
<dbReference type="Gene3D" id="3.30.465.10">
    <property type="match status" value="1"/>
</dbReference>
<proteinExistence type="inferred from homology"/>
<feature type="domain" description="FAD-binding PCMH-type" evidence="6">
    <location>
        <begin position="59"/>
        <end position="231"/>
    </location>
</feature>
<organism evidence="7 8">
    <name type="scientific">Passalora fulva</name>
    <name type="common">Tomato leaf mold</name>
    <name type="synonym">Cladosporium fulvum</name>
    <dbReference type="NCBI Taxonomy" id="5499"/>
    <lineage>
        <taxon>Eukaryota</taxon>
        <taxon>Fungi</taxon>
        <taxon>Dikarya</taxon>
        <taxon>Ascomycota</taxon>
        <taxon>Pezizomycotina</taxon>
        <taxon>Dothideomycetes</taxon>
        <taxon>Dothideomycetidae</taxon>
        <taxon>Mycosphaerellales</taxon>
        <taxon>Mycosphaerellaceae</taxon>
        <taxon>Fulvia</taxon>
    </lineage>
</organism>
<name>A0A9Q8LFR5_PASFU</name>
<evidence type="ECO:0000313" key="8">
    <source>
        <dbReference type="Proteomes" id="UP000756132"/>
    </source>
</evidence>
<dbReference type="RefSeq" id="XP_047761008.1">
    <property type="nucleotide sequence ID" value="XM_047903441.1"/>
</dbReference>
<dbReference type="OrthoDB" id="2151789at2759"/>
<keyword evidence="5" id="KW-0732">Signal</keyword>
<gene>
    <name evidence="7" type="ORF">CLAFUR5_04293</name>
</gene>
<dbReference type="PROSITE" id="PS51387">
    <property type="entry name" value="FAD_PCMH"/>
    <property type="match status" value="1"/>
</dbReference>
<evidence type="ECO:0000256" key="4">
    <source>
        <dbReference type="ARBA" id="ARBA00023002"/>
    </source>
</evidence>
<accession>A0A9Q8LFR5</accession>
<evidence type="ECO:0000256" key="3">
    <source>
        <dbReference type="ARBA" id="ARBA00022827"/>
    </source>
</evidence>
<keyword evidence="3" id="KW-0274">FAD</keyword>
<comment type="similarity">
    <text evidence="1">Belongs to the oxygen-dependent FAD-linked oxidoreductase family.</text>
</comment>
<dbReference type="Pfam" id="PF01565">
    <property type="entry name" value="FAD_binding_4"/>
    <property type="match status" value="1"/>
</dbReference>
<protein>
    <submittedName>
        <fullName evidence="7">FAD-dependent monooxygenase sdcF</fullName>
    </submittedName>
</protein>
<dbReference type="GO" id="GO:0071949">
    <property type="term" value="F:FAD binding"/>
    <property type="evidence" value="ECO:0007669"/>
    <property type="project" value="InterPro"/>
</dbReference>
<keyword evidence="2" id="KW-0285">Flavoprotein</keyword>
<reference evidence="7" key="2">
    <citation type="journal article" date="2022" name="Microb. Genom.">
        <title>A chromosome-scale genome assembly of the tomato pathogen Cladosporium fulvum reveals a compartmentalized genome architecture and the presence of a dispensable chromosome.</title>
        <authorList>
            <person name="Zaccaron A.Z."/>
            <person name="Chen L.H."/>
            <person name="Samaras A."/>
            <person name="Stergiopoulos I."/>
        </authorList>
    </citation>
    <scope>NUCLEOTIDE SEQUENCE</scope>
    <source>
        <strain evidence="7">Race5_Kim</strain>
    </source>
</reference>